<gene>
    <name evidence="2" type="ORF">GCM10009804_72690</name>
</gene>
<dbReference type="Proteomes" id="UP001501705">
    <property type="component" value="Unassembled WGS sequence"/>
</dbReference>
<organism evidence="2 3">
    <name type="scientific">Kribbella hippodromi</name>
    <dbReference type="NCBI Taxonomy" id="434347"/>
    <lineage>
        <taxon>Bacteria</taxon>
        <taxon>Bacillati</taxon>
        <taxon>Actinomycetota</taxon>
        <taxon>Actinomycetes</taxon>
        <taxon>Propionibacteriales</taxon>
        <taxon>Kribbellaceae</taxon>
        <taxon>Kribbella</taxon>
    </lineage>
</organism>
<dbReference type="EMBL" id="BAAAPH010000037">
    <property type="protein sequence ID" value="GAA1606030.1"/>
    <property type="molecule type" value="Genomic_DNA"/>
</dbReference>
<evidence type="ECO:0000313" key="3">
    <source>
        <dbReference type="Proteomes" id="UP001501705"/>
    </source>
</evidence>
<sequence length="70" mass="7715">MTSETDYEGPGDENLPADASEADALEQRQASTVVDDRTENPDSALPPEADPADVEEQRHEIPTPEDDDYR</sequence>
<evidence type="ECO:0000313" key="2">
    <source>
        <dbReference type="EMBL" id="GAA1606030.1"/>
    </source>
</evidence>
<name>A0ABP4QE32_9ACTN</name>
<reference evidence="3" key="1">
    <citation type="journal article" date="2019" name="Int. J. Syst. Evol. Microbiol.">
        <title>The Global Catalogue of Microorganisms (GCM) 10K type strain sequencing project: providing services to taxonomists for standard genome sequencing and annotation.</title>
        <authorList>
            <consortium name="The Broad Institute Genomics Platform"/>
            <consortium name="The Broad Institute Genome Sequencing Center for Infectious Disease"/>
            <person name="Wu L."/>
            <person name="Ma J."/>
        </authorList>
    </citation>
    <scope>NUCLEOTIDE SEQUENCE [LARGE SCALE GENOMIC DNA]</scope>
    <source>
        <strain evidence="3">JCM 15572</strain>
    </source>
</reference>
<dbReference type="RefSeq" id="WP_344241236.1">
    <property type="nucleotide sequence ID" value="NZ_BAAAPH010000037.1"/>
</dbReference>
<comment type="caution">
    <text evidence="2">The sequence shown here is derived from an EMBL/GenBank/DDBJ whole genome shotgun (WGS) entry which is preliminary data.</text>
</comment>
<feature type="compositionally biased region" description="Acidic residues" evidence="1">
    <location>
        <begin position="1"/>
        <end position="11"/>
    </location>
</feature>
<feature type="region of interest" description="Disordered" evidence="1">
    <location>
        <begin position="1"/>
        <end position="70"/>
    </location>
</feature>
<evidence type="ECO:0000256" key="1">
    <source>
        <dbReference type="SAM" id="MobiDB-lite"/>
    </source>
</evidence>
<proteinExistence type="predicted"/>
<keyword evidence="3" id="KW-1185">Reference proteome</keyword>
<protein>
    <submittedName>
        <fullName evidence="2">Uncharacterized protein</fullName>
    </submittedName>
</protein>
<accession>A0ABP4QE32</accession>